<dbReference type="InterPro" id="IPR006009">
    <property type="entry name" value="GlcNAc_MurG"/>
</dbReference>
<dbReference type="AlphaFoldDB" id="A0A3B0TDB7"/>
<keyword evidence="1" id="KW-1003">Cell membrane</keyword>
<protein>
    <submittedName>
        <fullName evidence="12">UDP-N-acetylglucosamine--N-acetylmuramyl-(Pentapeptide) pyrophosphoryl-undecaprenol N-acetylglucosamine transferase</fullName>
        <ecNumber evidence="12">2.4.1.227</ecNumber>
    </submittedName>
</protein>
<evidence type="ECO:0000256" key="2">
    <source>
        <dbReference type="ARBA" id="ARBA00022618"/>
    </source>
</evidence>
<keyword evidence="4 12" id="KW-0808">Transferase</keyword>
<dbReference type="GO" id="GO:0005975">
    <property type="term" value="P:carbohydrate metabolic process"/>
    <property type="evidence" value="ECO:0007669"/>
    <property type="project" value="InterPro"/>
</dbReference>
<evidence type="ECO:0000259" key="10">
    <source>
        <dbReference type="Pfam" id="PF03033"/>
    </source>
</evidence>
<dbReference type="PANTHER" id="PTHR21015">
    <property type="entry name" value="UDP-N-ACETYLGLUCOSAMINE--N-ACETYLMURAMYL-(PENTAPEPTIDE) PYROPHOSPHORYL-UNDECAPRENOL N-ACETYLGLUCOSAMINE TRANSFERASE 1"/>
    <property type="match status" value="1"/>
</dbReference>
<keyword evidence="7" id="KW-0472">Membrane</keyword>
<reference evidence="12" key="1">
    <citation type="submission" date="2018-06" db="EMBL/GenBank/DDBJ databases">
        <authorList>
            <person name="Zhirakovskaya E."/>
        </authorList>
    </citation>
    <scope>NUCLEOTIDE SEQUENCE</scope>
</reference>
<gene>
    <name evidence="12" type="ORF">MNBD_ACTINO02-1295</name>
</gene>
<evidence type="ECO:0000256" key="1">
    <source>
        <dbReference type="ARBA" id="ARBA00022475"/>
    </source>
</evidence>
<keyword evidence="3 12" id="KW-0328">Glycosyltransferase</keyword>
<keyword evidence="6" id="KW-0573">Peptidoglycan synthesis</keyword>
<evidence type="ECO:0000256" key="4">
    <source>
        <dbReference type="ARBA" id="ARBA00022679"/>
    </source>
</evidence>
<evidence type="ECO:0000256" key="9">
    <source>
        <dbReference type="ARBA" id="ARBA00023316"/>
    </source>
</evidence>
<name>A0A3B0TDB7_9ZZZZ</name>
<dbReference type="HAMAP" id="MF_00033">
    <property type="entry name" value="MurG"/>
    <property type="match status" value="1"/>
</dbReference>
<evidence type="ECO:0000256" key="6">
    <source>
        <dbReference type="ARBA" id="ARBA00022984"/>
    </source>
</evidence>
<dbReference type="Pfam" id="PF03033">
    <property type="entry name" value="Glyco_transf_28"/>
    <property type="match status" value="1"/>
</dbReference>
<dbReference type="SUPFAM" id="SSF53756">
    <property type="entry name" value="UDP-Glycosyltransferase/glycogen phosphorylase"/>
    <property type="match status" value="1"/>
</dbReference>
<evidence type="ECO:0000256" key="5">
    <source>
        <dbReference type="ARBA" id="ARBA00022960"/>
    </source>
</evidence>
<dbReference type="GO" id="GO:0008360">
    <property type="term" value="P:regulation of cell shape"/>
    <property type="evidence" value="ECO:0007669"/>
    <property type="project" value="UniProtKB-KW"/>
</dbReference>
<evidence type="ECO:0000313" key="12">
    <source>
        <dbReference type="EMBL" id="VAW06824.1"/>
    </source>
</evidence>
<sequence>MKFALAAAGTGGHVFPALAVGHALIERGIARDDIVFFGGDRMERVTVPAAGFRFVELEIQGLKRSLSPDNLKLISMVRKARTTVRDVCRDEGVGALTTFGGYVAGPVAMAAHSANVPLFVHEQNAMPGLANRLIARWATEVFVAFDQAQSTLGGRVVGNPLRSELVAFDRASLRSEARSRYGVDDDTTVLGILGGSLGARSLNEIANQVALTLDRDKFAIVHIAGRDHADAVQQRADRAGIRWTVRGFEDEMEYFYAASDVVLSRAGALTVSELAATRTPAVVVPLAIGTADHQAANAAGPVRDGAMVMVREDMIDQVPAALEQLLSDVGKRAAMAEAYGQHARTDAAAVVADAMIGAAT</sequence>
<evidence type="ECO:0000259" key="11">
    <source>
        <dbReference type="Pfam" id="PF04101"/>
    </source>
</evidence>
<dbReference type="CDD" id="cd03785">
    <property type="entry name" value="GT28_MurG"/>
    <property type="match status" value="1"/>
</dbReference>
<dbReference type="EMBL" id="UOEK01000370">
    <property type="protein sequence ID" value="VAW06824.1"/>
    <property type="molecule type" value="Genomic_DNA"/>
</dbReference>
<dbReference type="InterPro" id="IPR007235">
    <property type="entry name" value="Glyco_trans_28_C"/>
</dbReference>
<dbReference type="GO" id="GO:0050511">
    <property type="term" value="F:undecaprenyldiphospho-muramoylpentapeptide beta-N-acetylglucosaminyltransferase activity"/>
    <property type="evidence" value="ECO:0007669"/>
    <property type="project" value="InterPro"/>
</dbReference>
<evidence type="ECO:0000256" key="7">
    <source>
        <dbReference type="ARBA" id="ARBA00023136"/>
    </source>
</evidence>
<feature type="domain" description="Glycosyltransferase family 28 N-terminal" evidence="10">
    <location>
        <begin position="3"/>
        <end position="142"/>
    </location>
</feature>
<dbReference type="GO" id="GO:0009252">
    <property type="term" value="P:peptidoglycan biosynthetic process"/>
    <property type="evidence" value="ECO:0007669"/>
    <property type="project" value="UniProtKB-KW"/>
</dbReference>
<dbReference type="EC" id="2.4.1.227" evidence="12"/>
<dbReference type="InterPro" id="IPR004276">
    <property type="entry name" value="GlycoTrans_28_N"/>
</dbReference>
<organism evidence="12">
    <name type="scientific">hydrothermal vent metagenome</name>
    <dbReference type="NCBI Taxonomy" id="652676"/>
    <lineage>
        <taxon>unclassified sequences</taxon>
        <taxon>metagenomes</taxon>
        <taxon>ecological metagenomes</taxon>
    </lineage>
</organism>
<keyword evidence="5" id="KW-0133">Cell shape</keyword>
<evidence type="ECO:0000256" key="3">
    <source>
        <dbReference type="ARBA" id="ARBA00022676"/>
    </source>
</evidence>
<keyword evidence="9" id="KW-0961">Cell wall biogenesis/degradation</keyword>
<keyword evidence="8" id="KW-0131">Cell cycle</keyword>
<dbReference type="PANTHER" id="PTHR21015:SF22">
    <property type="entry name" value="GLYCOSYLTRANSFERASE"/>
    <property type="match status" value="1"/>
</dbReference>
<evidence type="ECO:0000256" key="8">
    <source>
        <dbReference type="ARBA" id="ARBA00023306"/>
    </source>
</evidence>
<dbReference type="GO" id="GO:0051301">
    <property type="term" value="P:cell division"/>
    <property type="evidence" value="ECO:0007669"/>
    <property type="project" value="UniProtKB-KW"/>
</dbReference>
<dbReference type="Pfam" id="PF04101">
    <property type="entry name" value="Glyco_tran_28_C"/>
    <property type="match status" value="1"/>
</dbReference>
<keyword evidence="2" id="KW-0132">Cell division</keyword>
<accession>A0A3B0TDB7</accession>
<proteinExistence type="inferred from homology"/>
<dbReference type="Gene3D" id="3.40.50.2000">
    <property type="entry name" value="Glycogen Phosphorylase B"/>
    <property type="match status" value="2"/>
</dbReference>
<feature type="domain" description="Glycosyl transferase family 28 C-terminal" evidence="11">
    <location>
        <begin position="191"/>
        <end position="348"/>
    </location>
</feature>
<dbReference type="GO" id="GO:0071555">
    <property type="term" value="P:cell wall organization"/>
    <property type="evidence" value="ECO:0007669"/>
    <property type="project" value="UniProtKB-KW"/>
</dbReference>